<keyword evidence="2" id="KW-0816">Tricarboxylic acid cycle</keyword>
<comment type="similarity">
    <text evidence="1">Belongs to the isocitrate and isopropylmalate dehydrogenases family.</text>
</comment>
<organism evidence="4 5">
    <name type="scientific">Phyllotreta striolata</name>
    <name type="common">Striped flea beetle</name>
    <name type="synonym">Crioceris striolata</name>
    <dbReference type="NCBI Taxonomy" id="444603"/>
    <lineage>
        <taxon>Eukaryota</taxon>
        <taxon>Metazoa</taxon>
        <taxon>Ecdysozoa</taxon>
        <taxon>Arthropoda</taxon>
        <taxon>Hexapoda</taxon>
        <taxon>Insecta</taxon>
        <taxon>Pterygota</taxon>
        <taxon>Neoptera</taxon>
        <taxon>Endopterygota</taxon>
        <taxon>Coleoptera</taxon>
        <taxon>Polyphaga</taxon>
        <taxon>Cucujiformia</taxon>
        <taxon>Chrysomeloidea</taxon>
        <taxon>Chrysomelidae</taxon>
        <taxon>Galerucinae</taxon>
        <taxon>Alticini</taxon>
        <taxon>Phyllotreta</taxon>
    </lineage>
</organism>
<dbReference type="PANTHER" id="PTHR11835:SF60">
    <property type="entry name" value="ISOCITRATE DEHYDROGENASE [NAD] SUBUNIT, MITOCHONDRIAL"/>
    <property type="match status" value="1"/>
</dbReference>
<evidence type="ECO:0000256" key="1">
    <source>
        <dbReference type="ARBA" id="ARBA00007769"/>
    </source>
</evidence>
<dbReference type="EMBL" id="OU900095">
    <property type="protein sequence ID" value="CAG9858784.1"/>
    <property type="molecule type" value="Genomic_DNA"/>
</dbReference>
<gene>
    <name evidence="4" type="ORF">PHYEVI_LOCUS5171</name>
</gene>
<dbReference type="OrthoDB" id="10261637at2759"/>
<evidence type="ECO:0000259" key="3">
    <source>
        <dbReference type="SMART" id="SM01329"/>
    </source>
</evidence>
<dbReference type="GO" id="GO:0006102">
    <property type="term" value="P:isocitrate metabolic process"/>
    <property type="evidence" value="ECO:0007669"/>
    <property type="project" value="TreeGrafter"/>
</dbReference>
<feature type="domain" description="Isopropylmalate dehydrogenase-like" evidence="3">
    <location>
        <begin position="55"/>
        <end position="366"/>
    </location>
</feature>
<dbReference type="PANTHER" id="PTHR11835">
    <property type="entry name" value="DECARBOXYLATING DEHYDROGENASES-ISOCITRATE, ISOPROPYLMALATE, TARTRATE"/>
    <property type="match status" value="1"/>
</dbReference>
<keyword evidence="5" id="KW-1185">Reference proteome</keyword>
<evidence type="ECO:0000313" key="4">
    <source>
        <dbReference type="EMBL" id="CAG9858784.1"/>
    </source>
</evidence>
<protein>
    <recommendedName>
        <fullName evidence="3">Isopropylmalate dehydrogenase-like domain-containing protein</fullName>
    </recommendedName>
</protein>
<dbReference type="GO" id="GO:0005739">
    <property type="term" value="C:mitochondrion"/>
    <property type="evidence" value="ECO:0007669"/>
    <property type="project" value="TreeGrafter"/>
</dbReference>
<dbReference type="Proteomes" id="UP001153712">
    <property type="component" value="Chromosome 2"/>
</dbReference>
<dbReference type="SMART" id="SM01329">
    <property type="entry name" value="Iso_dh"/>
    <property type="match status" value="1"/>
</dbReference>
<dbReference type="GO" id="GO:0006099">
    <property type="term" value="P:tricarboxylic acid cycle"/>
    <property type="evidence" value="ECO:0007669"/>
    <property type="project" value="UniProtKB-KW"/>
</dbReference>
<name>A0A9N9XNH7_PHYSR</name>
<evidence type="ECO:0000256" key="2">
    <source>
        <dbReference type="ARBA" id="ARBA00022532"/>
    </source>
</evidence>
<dbReference type="AlphaFoldDB" id="A0A9N9XNH7"/>
<dbReference type="InterPro" id="IPR024084">
    <property type="entry name" value="IsoPropMal-DH-like_dom"/>
</dbReference>
<dbReference type="Pfam" id="PF00180">
    <property type="entry name" value="Iso_dh"/>
    <property type="match status" value="1"/>
</dbReference>
<dbReference type="SUPFAM" id="SSF53659">
    <property type="entry name" value="Isocitrate/Isopropylmalate dehydrogenase-like"/>
    <property type="match status" value="1"/>
</dbReference>
<proteinExistence type="inferred from homology"/>
<reference evidence="4" key="1">
    <citation type="submission" date="2022-01" db="EMBL/GenBank/DDBJ databases">
        <authorList>
            <person name="King R."/>
        </authorList>
    </citation>
    <scope>NUCLEOTIDE SEQUENCE</scope>
</reference>
<accession>A0A9N9XNH7</accession>
<evidence type="ECO:0000313" key="5">
    <source>
        <dbReference type="Proteomes" id="UP001153712"/>
    </source>
</evidence>
<dbReference type="Gene3D" id="3.40.718.10">
    <property type="entry name" value="Isopropylmalate Dehydrogenase"/>
    <property type="match status" value="1"/>
</dbReference>
<sequence length="381" mass="43088">MREIMNNLEQIISKLTLIQRLSSKILNMSVINRKRHRPTYLQVAPPIKPVKGKFTVTMLPGVATGPQMMEYIQEVYKAVNAPIIFERIDDMKATDKILASIRKNRVAIKGHIPEIPETASNITLRSNLNMYVYKVHIVSYPNVRSRIQNMDIIVFRQNIEGEYSLLEHTPKPGIVEGLKIISRKTTRKFAQWAYGVARREKRKKVSIVHKANIMKLTDGLFMETIEEIGRDYPEIKTEKVIIDDCSHKAVRVPHSFDVIITPNLYGNILISIFCGLIGGHGLISGQNFSDECGIFEVGLRHLAFEDEMYVNPVAIINAGANLLLFLKQDYLAKIIFKAVYLTLVEDKCHTPDLGGKATSSEVVERVICRLKELAARSQCAG</sequence>